<comment type="caution">
    <text evidence="2">The sequence shown here is derived from an EMBL/GenBank/DDBJ whole genome shotgun (WGS) entry which is preliminary data.</text>
</comment>
<feature type="region of interest" description="Disordered" evidence="1">
    <location>
        <begin position="29"/>
        <end position="49"/>
    </location>
</feature>
<accession>A0ABU4HWM2</accession>
<evidence type="ECO:0000256" key="1">
    <source>
        <dbReference type="SAM" id="MobiDB-lite"/>
    </source>
</evidence>
<evidence type="ECO:0000313" key="2">
    <source>
        <dbReference type="EMBL" id="MDW5597224.1"/>
    </source>
</evidence>
<dbReference type="Proteomes" id="UP001284601">
    <property type="component" value="Unassembled WGS sequence"/>
</dbReference>
<proteinExistence type="predicted"/>
<dbReference type="RefSeq" id="WP_318599688.1">
    <property type="nucleotide sequence ID" value="NZ_JAWSTH010000079.1"/>
</dbReference>
<organism evidence="2 3">
    <name type="scientific">Conexibacter stalactiti</name>
    <dbReference type="NCBI Taxonomy" id="1940611"/>
    <lineage>
        <taxon>Bacteria</taxon>
        <taxon>Bacillati</taxon>
        <taxon>Actinomycetota</taxon>
        <taxon>Thermoleophilia</taxon>
        <taxon>Solirubrobacterales</taxon>
        <taxon>Conexibacteraceae</taxon>
        <taxon>Conexibacter</taxon>
    </lineage>
</organism>
<evidence type="ECO:0000313" key="3">
    <source>
        <dbReference type="Proteomes" id="UP001284601"/>
    </source>
</evidence>
<reference evidence="3" key="1">
    <citation type="submission" date="2023-07" db="EMBL/GenBank/DDBJ databases">
        <title>Conexibacter stalactiti sp. nov., isolated from stalactites in a lava cave and emended description of the genus Conexibacter.</title>
        <authorList>
            <person name="Lee S.D."/>
        </authorList>
    </citation>
    <scope>NUCLEOTIDE SEQUENCE [LARGE SCALE GENOMIC DNA]</scope>
    <source>
        <strain evidence="3">KCTC 39840</strain>
    </source>
</reference>
<gene>
    <name evidence="2" type="ORF">R7226_22950</name>
</gene>
<name>A0ABU4HWM2_9ACTN</name>
<keyword evidence="3" id="KW-1185">Reference proteome</keyword>
<dbReference type="EMBL" id="JAWSTH010000079">
    <property type="protein sequence ID" value="MDW5597224.1"/>
    <property type="molecule type" value="Genomic_DNA"/>
</dbReference>
<feature type="compositionally biased region" description="Basic and acidic residues" evidence="1">
    <location>
        <begin position="30"/>
        <end position="41"/>
    </location>
</feature>
<protein>
    <submittedName>
        <fullName evidence="2">Uncharacterized protein</fullName>
    </submittedName>
</protein>
<sequence>MHLVVLPCRINFYTMIEANDTPTLRVLPGGRRDQRDCDRRAGAAAGPRGSALGSALEECVVSRAAVRAGDRHEPWTLPVGGALAAVADAAATAGVEFELAVRLCAEAALVRDDLRAVGAGVGALDALAGAAVVATRVDASDCAYLRRLTRRGAQERRTLGDAVIVGLPARLSARLLAVDVDDLLANADVESALAWEIAAVLDGRTISEWAPLAALRALATTPSSS</sequence>